<evidence type="ECO:0000256" key="1">
    <source>
        <dbReference type="SAM" id="MobiDB-lite"/>
    </source>
</evidence>
<dbReference type="EMBL" id="JMKJ01000011">
    <property type="protein sequence ID" value="KGG53116.1"/>
    <property type="molecule type" value="Genomic_DNA"/>
</dbReference>
<dbReference type="AlphaFoldDB" id="A0A098VZD5"/>
<evidence type="ECO:0000313" key="2">
    <source>
        <dbReference type="EMBL" id="KGG53116.1"/>
    </source>
</evidence>
<dbReference type="RefSeq" id="XP_013239543.1">
    <property type="nucleotide sequence ID" value="XM_013384089.1"/>
</dbReference>
<dbReference type="HOGENOM" id="CLU_2498343_0_0_1"/>
<dbReference type="Proteomes" id="UP000029725">
    <property type="component" value="Unassembled WGS sequence"/>
</dbReference>
<sequence length="86" mass="9584">MQFGNAILMCYFLHSHHLAAGKFEEAGLTTLVRNGVLAKDAVKKDGGGKANWGKLGEEFLDEEFTNPHRDPEPEPSVKFVNRDKQV</sequence>
<reference evidence="2 3" key="1">
    <citation type="submission" date="2014-04" db="EMBL/GenBank/DDBJ databases">
        <title>A new species of microsporidia sheds light on the evolution of extreme parasitism.</title>
        <authorList>
            <person name="Haag K.L."/>
            <person name="James T.Y."/>
            <person name="Larsson R."/>
            <person name="Schaer T.M."/>
            <person name="Refardt D."/>
            <person name="Pombert J.-F."/>
            <person name="Ebert D."/>
        </authorList>
    </citation>
    <scope>NUCLEOTIDE SEQUENCE [LARGE SCALE GENOMIC DNA]</scope>
    <source>
        <strain evidence="2 3">UGP3</strain>
        <tissue evidence="2">Spores</tissue>
    </source>
</reference>
<feature type="region of interest" description="Disordered" evidence="1">
    <location>
        <begin position="64"/>
        <end position="86"/>
    </location>
</feature>
<proteinExistence type="predicted"/>
<accession>A0A098VZD5</accession>
<organism evidence="2 3">
    <name type="scientific">Mitosporidium daphniae</name>
    <dbReference type="NCBI Taxonomy" id="1485682"/>
    <lineage>
        <taxon>Eukaryota</taxon>
        <taxon>Fungi</taxon>
        <taxon>Fungi incertae sedis</taxon>
        <taxon>Microsporidia</taxon>
        <taxon>Mitosporidium</taxon>
    </lineage>
</organism>
<evidence type="ECO:0000313" key="3">
    <source>
        <dbReference type="Proteomes" id="UP000029725"/>
    </source>
</evidence>
<dbReference type="VEuPathDB" id="MicrosporidiaDB:DI09_10p130"/>
<gene>
    <name evidence="2" type="ORF">DI09_10p130</name>
</gene>
<keyword evidence="3" id="KW-1185">Reference proteome</keyword>
<comment type="caution">
    <text evidence="2">The sequence shown here is derived from an EMBL/GenBank/DDBJ whole genome shotgun (WGS) entry which is preliminary data.</text>
</comment>
<dbReference type="GeneID" id="25257967"/>
<name>A0A098VZD5_9MICR</name>
<protein>
    <submittedName>
        <fullName evidence="2">Uncharacterized protein</fullName>
    </submittedName>
</protein>